<dbReference type="GeneID" id="118477703"/>
<reference evidence="3" key="1">
    <citation type="submission" date="2025-08" db="UniProtKB">
        <authorList>
            <consortium name="RefSeq"/>
        </authorList>
    </citation>
    <scope>IDENTIFICATION</scope>
</reference>
<dbReference type="InterPro" id="IPR029526">
    <property type="entry name" value="PGBD"/>
</dbReference>
<gene>
    <name evidence="3" type="primary">LOC118477703</name>
</gene>
<dbReference type="Pfam" id="PF13843">
    <property type="entry name" value="DDE_Tnp_1_7"/>
    <property type="match status" value="1"/>
</dbReference>
<proteinExistence type="predicted"/>
<keyword evidence="2" id="KW-1185">Reference proteome</keyword>
<accession>A0ABM1VTK0</accession>
<dbReference type="Proteomes" id="UP000694888">
    <property type="component" value="Unplaced"/>
</dbReference>
<sequence length="279" mass="32183">MDNYYTSPALFHFLCNKNTFACGTVRSNRKGLPAAFADPRNAKLKDGETVVHLQDKLVAIKFQHKRTVNMLSTIHEPTGFAKYKPRRPLVMKPTCIHDYCSKMGGVDLMDQVTRYDEISRKSFKWCRKLAFYLIDLWMVNAYQLHRKFSPHRMCHSDFREAVITSLVAEAASVSQPASQRGASRAPSEARLTERHFSSYIPSKPGAKRKHGAKDCVVYNLPSSSREKFKRIQTSHWCEDCEVPLFYPDCFKLFHTVVDYKQEARRKEYMGLSRSSDLPL</sequence>
<evidence type="ECO:0000313" key="3">
    <source>
        <dbReference type="RefSeq" id="XP_035825742.1"/>
    </source>
</evidence>
<name>A0ABM1VTK0_APLCA</name>
<dbReference type="PANTHER" id="PTHR46599:SF3">
    <property type="entry name" value="PIGGYBAC TRANSPOSABLE ELEMENT-DERIVED PROTEIN 4"/>
    <property type="match status" value="1"/>
</dbReference>
<organism evidence="2 3">
    <name type="scientific">Aplysia californica</name>
    <name type="common">California sea hare</name>
    <dbReference type="NCBI Taxonomy" id="6500"/>
    <lineage>
        <taxon>Eukaryota</taxon>
        <taxon>Metazoa</taxon>
        <taxon>Spiralia</taxon>
        <taxon>Lophotrochozoa</taxon>
        <taxon>Mollusca</taxon>
        <taxon>Gastropoda</taxon>
        <taxon>Heterobranchia</taxon>
        <taxon>Euthyneura</taxon>
        <taxon>Tectipleura</taxon>
        <taxon>Aplysiida</taxon>
        <taxon>Aplysioidea</taxon>
        <taxon>Aplysiidae</taxon>
        <taxon>Aplysia</taxon>
    </lineage>
</organism>
<feature type="domain" description="PiggyBac transposable element-derived protein" evidence="1">
    <location>
        <begin position="1"/>
        <end position="142"/>
    </location>
</feature>
<evidence type="ECO:0000313" key="2">
    <source>
        <dbReference type="Proteomes" id="UP000694888"/>
    </source>
</evidence>
<protein>
    <submittedName>
        <fullName evidence="3">PiggyBac transposable element-derived protein 4-like</fullName>
    </submittedName>
</protein>
<evidence type="ECO:0000259" key="1">
    <source>
        <dbReference type="Pfam" id="PF13843"/>
    </source>
</evidence>
<dbReference type="PANTHER" id="PTHR46599">
    <property type="entry name" value="PIGGYBAC TRANSPOSABLE ELEMENT-DERIVED PROTEIN 4"/>
    <property type="match status" value="1"/>
</dbReference>
<dbReference type="RefSeq" id="XP_035825742.1">
    <property type="nucleotide sequence ID" value="XM_035969849.1"/>
</dbReference>